<comment type="caution">
    <text evidence="3">The sequence shown here is derived from an EMBL/GenBank/DDBJ whole genome shotgun (WGS) entry which is preliminary data.</text>
</comment>
<feature type="region of interest" description="Disordered" evidence="2">
    <location>
        <begin position="1"/>
        <end position="28"/>
    </location>
</feature>
<keyword evidence="4" id="KW-1185">Reference proteome</keyword>
<dbReference type="Proteomes" id="UP000663828">
    <property type="component" value="Unassembled WGS sequence"/>
</dbReference>
<feature type="compositionally biased region" description="Low complexity" evidence="2">
    <location>
        <begin position="378"/>
        <end position="390"/>
    </location>
</feature>
<gene>
    <name evidence="3" type="ORF">XAT740_LOCUS5184</name>
</gene>
<feature type="compositionally biased region" description="Basic and acidic residues" evidence="2">
    <location>
        <begin position="358"/>
        <end position="367"/>
    </location>
</feature>
<feature type="compositionally biased region" description="Polar residues" evidence="2">
    <location>
        <begin position="53"/>
        <end position="66"/>
    </location>
</feature>
<evidence type="ECO:0000313" key="4">
    <source>
        <dbReference type="Proteomes" id="UP000663828"/>
    </source>
</evidence>
<feature type="compositionally biased region" description="Polar residues" evidence="2">
    <location>
        <begin position="509"/>
        <end position="519"/>
    </location>
</feature>
<feature type="compositionally biased region" description="Basic residues" evidence="2">
    <location>
        <begin position="173"/>
        <end position="187"/>
    </location>
</feature>
<dbReference type="AlphaFoldDB" id="A0A813W1V7"/>
<evidence type="ECO:0000313" key="3">
    <source>
        <dbReference type="EMBL" id="CAF0845193.1"/>
    </source>
</evidence>
<protein>
    <submittedName>
        <fullName evidence="3">Uncharacterized protein</fullName>
    </submittedName>
</protein>
<evidence type="ECO:0000256" key="1">
    <source>
        <dbReference type="SAM" id="Coils"/>
    </source>
</evidence>
<feature type="compositionally biased region" description="Basic and acidic residues" evidence="2">
    <location>
        <begin position="113"/>
        <end position="122"/>
    </location>
</feature>
<feature type="coiled-coil region" evidence="1">
    <location>
        <begin position="286"/>
        <end position="313"/>
    </location>
</feature>
<feature type="region of interest" description="Disordered" evidence="2">
    <location>
        <begin position="45"/>
        <end position="254"/>
    </location>
</feature>
<feature type="compositionally biased region" description="Polar residues" evidence="2">
    <location>
        <begin position="398"/>
        <end position="420"/>
    </location>
</feature>
<organism evidence="3 4">
    <name type="scientific">Adineta ricciae</name>
    <name type="common">Rotifer</name>
    <dbReference type="NCBI Taxonomy" id="249248"/>
    <lineage>
        <taxon>Eukaryota</taxon>
        <taxon>Metazoa</taxon>
        <taxon>Spiralia</taxon>
        <taxon>Gnathifera</taxon>
        <taxon>Rotifera</taxon>
        <taxon>Eurotatoria</taxon>
        <taxon>Bdelloidea</taxon>
        <taxon>Adinetida</taxon>
        <taxon>Adinetidae</taxon>
        <taxon>Adineta</taxon>
    </lineage>
</organism>
<feature type="compositionally biased region" description="Basic and acidic residues" evidence="2">
    <location>
        <begin position="133"/>
        <end position="147"/>
    </location>
</feature>
<feature type="compositionally biased region" description="Polar residues" evidence="2">
    <location>
        <begin position="535"/>
        <end position="553"/>
    </location>
</feature>
<feature type="region of interest" description="Disordered" evidence="2">
    <location>
        <begin position="322"/>
        <end position="445"/>
    </location>
</feature>
<feature type="region of interest" description="Disordered" evidence="2">
    <location>
        <begin position="489"/>
        <end position="553"/>
    </location>
</feature>
<reference evidence="3" key="1">
    <citation type="submission" date="2021-02" db="EMBL/GenBank/DDBJ databases">
        <authorList>
            <person name="Nowell W R."/>
        </authorList>
    </citation>
    <scope>NUCLEOTIDE SEQUENCE</scope>
</reference>
<proteinExistence type="predicted"/>
<accession>A0A813W1V7</accession>
<feature type="compositionally biased region" description="Low complexity" evidence="2">
    <location>
        <begin position="14"/>
        <end position="28"/>
    </location>
</feature>
<keyword evidence="1" id="KW-0175">Coiled coil</keyword>
<feature type="compositionally biased region" description="Basic residues" evidence="2">
    <location>
        <begin position="333"/>
        <end position="343"/>
    </location>
</feature>
<dbReference type="EMBL" id="CAJNOR010000221">
    <property type="protein sequence ID" value="CAF0845193.1"/>
    <property type="molecule type" value="Genomic_DNA"/>
</dbReference>
<sequence>MYPGPFKPVPMSFQYPGQQQPQQAPSSLYQSAYGAYNAFVTPVRERSVPASARPNQSANGPYTATPTRRHSKHGRQPPCQHEYCNNHDLKSKRHQRRVCISPNGAMDQSLYSDDMKTSDDLNRSPTPPSKTRLKPDDVNINDHDSKVHGYKPMNNEMPQGVDETQNLHDYNKRKSRSKRRGHHRHQHPQGPSSSQKRVHIQPLYNSHYQSHEDSSRRDDPYGKSSKRPSRVHPDDNHQMPVGHGDRPYSSAYAPYSPYQAPNYYSSGTHCHPQASHAQRSNTNGVNSAFEREIHRLRAHIHALEDELHNLQKKFHKSTLHHVETSTQDDFNLKKHRSKRHVNRSPRQTPVIVEINNVHGEHVRDLSPKKQQPPPPQQQQPQQQQQQQQHQQQRHPRSSSHANSHQGRSNIHSSHQRQSSKTSERQTKVFNPKAPSQSPKPAESNPCECSCAILDQISEQEVKPVPIQVAKQPREDTAAQLAQLAHAAAARVQARQHVPPPPPTQQFFTHNQESSATPGQQIREINGPHPAPGNYSELNTNQSNNNDLYNNASDRNNRSAEKILDAFERFYKNIGRSSTTPVKVKYIPGEASCNHCQQRNINNNTNACAAPTGLSPTCTSSDSSSSDEIMIQECQQKTVLTNGRRSMPIFCFFSSF</sequence>
<name>A0A813W1V7_ADIRI</name>
<evidence type="ECO:0000256" key="2">
    <source>
        <dbReference type="SAM" id="MobiDB-lite"/>
    </source>
</evidence>
<feature type="compositionally biased region" description="Basic and acidic residues" evidence="2">
    <location>
        <begin position="209"/>
        <end position="221"/>
    </location>
</feature>